<dbReference type="InterPro" id="IPR027417">
    <property type="entry name" value="P-loop_NTPase"/>
</dbReference>
<evidence type="ECO:0000259" key="12">
    <source>
        <dbReference type="PROSITE" id="PS51194"/>
    </source>
</evidence>
<dbReference type="KEGG" id="sast:CD934_31190"/>
<evidence type="ECO:0000313" key="14">
    <source>
        <dbReference type="EMBL" id="QDI72661.1"/>
    </source>
</evidence>
<evidence type="ECO:0000259" key="11">
    <source>
        <dbReference type="PROSITE" id="PS51192"/>
    </source>
</evidence>
<dbReference type="Pfam" id="PF00270">
    <property type="entry name" value="DEAD"/>
    <property type="match status" value="1"/>
</dbReference>
<protein>
    <submittedName>
        <fullName evidence="14">CRISPR-associated helicase/endonuclease Cas3</fullName>
    </submittedName>
</protein>
<dbReference type="GO" id="GO:0004519">
    <property type="term" value="F:endonuclease activity"/>
    <property type="evidence" value="ECO:0007669"/>
    <property type="project" value="UniProtKB-KW"/>
</dbReference>
<dbReference type="PANTHER" id="PTHR47959">
    <property type="entry name" value="ATP-DEPENDENT RNA HELICASE RHLE-RELATED"/>
    <property type="match status" value="1"/>
</dbReference>
<comment type="similarity">
    <text evidence="2">In the central section; belongs to the CRISPR-associated helicase Cas3 family.</text>
</comment>
<dbReference type="AlphaFoldDB" id="A0A514JZ30"/>
<evidence type="ECO:0000259" key="13">
    <source>
        <dbReference type="PROSITE" id="PS51643"/>
    </source>
</evidence>
<keyword evidence="14" id="KW-0540">Nuclease</keyword>
<keyword evidence="15" id="KW-1185">Reference proteome</keyword>
<gene>
    <name evidence="14" type="ORF">CD934_31190</name>
</gene>
<dbReference type="GO" id="GO:0005829">
    <property type="term" value="C:cytosol"/>
    <property type="evidence" value="ECO:0007669"/>
    <property type="project" value="TreeGrafter"/>
</dbReference>
<accession>A0A514JZ30</accession>
<evidence type="ECO:0000313" key="15">
    <source>
        <dbReference type="Proteomes" id="UP000316215"/>
    </source>
</evidence>
<evidence type="ECO:0000256" key="6">
    <source>
        <dbReference type="ARBA" id="ARBA00022806"/>
    </source>
</evidence>
<keyword evidence="8" id="KW-0051">Antiviral defense</keyword>
<dbReference type="GO" id="GO:0046872">
    <property type="term" value="F:metal ion binding"/>
    <property type="evidence" value="ECO:0007669"/>
    <property type="project" value="UniProtKB-KW"/>
</dbReference>
<keyword evidence="6" id="KW-0347">Helicase</keyword>
<keyword evidence="14" id="KW-0255">Endonuclease</keyword>
<evidence type="ECO:0000256" key="8">
    <source>
        <dbReference type="ARBA" id="ARBA00023118"/>
    </source>
</evidence>
<evidence type="ECO:0000256" key="1">
    <source>
        <dbReference type="ARBA" id="ARBA00006847"/>
    </source>
</evidence>
<dbReference type="SMART" id="SM00490">
    <property type="entry name" value="HELICc"/>
    <property type="match status" value="1"/>
</dbReference>
<dbReference type="SUPFAM" id="SSF52540">
    <property type="entry name" value="P-loop containing nucleoside triphosphate hydrolases"/>
    <property type="match status" value="1"/>
</dbReference>
<organism evidence="14 15">
    <name type="scientific">Streptomyces calvus</name>
    <dbReference type="NCBI Taxonomy" id="67282"/>
    <lineage>
        <taxon>Bacteria</taxon>
        <taxon>Bacillati</taxon>
        <taxon>Actinomycetota</taxon>
        <taxon>Actinomycetes</taxon>
        <taxon>Kitasatosporales</taxon>
        <taxon>Streptomycetaceae</taxon>
        <taxon>Streptomyces</taxon>
    </lineage>
</organism>
<name>A0A514JZ30_9ACTN</name>
<evidence type="ECO:0000256" key="10">
    <source>
        <dbReference type="SAM" id="MobiDB-lite"/>
    </source>
</evidence>
<sequence>MRRTFVELFRAAMNDVDARPYPYQERLAAEGLPELLRVPTGAGKTAAGVLPWLWRRLEHPDTAVRAGEARWLVFVLPLRSLVEQTAAVVREWTANAGLAGAVRVHVFMGGEGRDDDAWRMDPSRTAVLVGTQDMLLSRLLMRGYGESRAQWPVSFGLLHSGVQFVFDETQLMGPGLPTSAQLQGLREKLGTGAPSRSMWMSATLAPQEVCTPDHREVRGVVELGEDDRVGGLAVRLNAVRQVERVEVPELAAAYPAGVAQVLVARHVSGTRTIAVFNTVERAVAVQAALAKLVRRGGPEVVLLHSRFRPPEREGLMDELKAPLSAAGQIVISTQVLEAGVDLSSRVLFTEAALFSSVVQRAGRCNRTGEFPEGANLLWAPPPSGRGQYAPYEPEDVETAVEALTSLEGTWVTSTRLQEMPVVPKPVVHPVLRRRDLLQLFDTMPDLSGADIDVSQWIRDGQDTTALVAWRDLTDGRPGEREVFPAREELCAAPVRDLKTIVKDSVGPLWVLDAAEGAWRRAQFADIRPGAVLLTSTASGWYDSRLGWGLKHRGPVTSLVRTGRVPDGMSKDDASCADRWVDLIEHLEDVEREVGLLAEGLAPLDGLSAKHLKAARLAGRYHDLGKAHFVFANTVHRSCPEGEQPPGEGPWAKSRHRMGRHERKYFRHELISALALLHPDSTLLDDNEHSDLIAYLAAAHHGKVRVSVRSMPGEAERVPPRVLGVEPAEKVGPVELPGGKILPRIVVDPSVLFLGGGPEGAPSWTQRASQLLSQLGPFRLALLEALVRVADWRASQAYRTPQPAPDQAVSSDEQPSAAPLPIPAPAGAFEQEVLW</sequence>
<dbReference type="PROSITE" id="PS51194">
    <property type="entry name" value="HELICASE_CTER"/>
    <property type="match status" value="1"/>
</dbReference>
<evidence type="ECO:0000256" key="7">
    <source>
        <dbReference type="ARBA" id="ARBA00022840"/>
    </source>
</evidence>
<dbReference type="GO" id="GO:0003676">
    <property type="term" value="F:nucleic acid binding"/>
    <property type="evidence" value="ECO:0007669"/>
    <property type="project" value="InterPro"/>
</dbReference>
<feature type="domain" description="HD Cas3-type" evidence="13">
    <location>
        <begin position="575"/>
        <end position="792"/>
    </location>
</feature>
<dbReference type="Gene3D" id="3.40.50.300">
    <property type="entry name" value="P-loop containing nucleotide triphosphate hydrolases"/>
    <property type="match status" value="2"/>
</dbReference>
<proteinExistence type="inferred from homology"/>
<evidence type="ECO:0000256" key="4">
    <source>
        <dbReference type="ARBA" id="ARBA00022741"/>
    </source>
</evidence>
<evidence type="ECO:0000256" key="9">
    <source>
        <dbReference type="ARBA" id="ARBA00038437"/>
    </source>
</evidence>
<dbReference type="GO" id="GO:0016787">
    <property type="term" value="F:hydrolase activity"/>
    <property type="evidence" value="ECO:0007669"/>
    <property type="project" value="UniProtKB-KW"/>
</dbReference>
<evidence type="ECO:0000256" key="2">
    <source>
        <dbReference type="ARBA" id="ARBA00009046"/>
    </source>
</evidence>
<evidence type="ECO:0000256" key="5">
    <source>
        <dbReference type="ARBA" id="ARBA00022801"/>
    </source>
</evidence>
<dbReference type="Gene3D" id="1.10.3210.30">
    <property type="match status" value="1"/>
</dbReference>
<dbReference type="SMART" id="SM00487">
    <property type="entry name" value="DEXDc"/>
    <property type="match status" value="1"/>
</dbReference>
<dbReference type="InterPro" id="IPR006483">
    <property type="entry name" value="CRISPR-assoc_Cas3_HD"/>
</dbReference>
<dbReference type="InterPro" id="IPR050079">
    <property type="entry name" value="DEAD_box_RNA_helicase"/>
</dbReference>
<keyword evidence="3" id="KW-0479">Metal-binding</keyword>
<dbReference type="GO" id="GO:0003724">
    <property type="term" value="F:RNA helicase activity"/>
    <property type="evidence" value="ECO:0007669"/>
    <property type="project" value="TreeGrafter"/>
</dbReference>
<dbReference type="PANTHER" id="PTHR47959:SF16">
    <property type="entry name" value="CRISPR-ASSOCIATED NUCLEASE_HELICASE CAS3-RELATED"/>
    <property type="match status" value="1"/>
</dbReference>
<keyword evidence="7" id="KW-0067">ATP-binding</keyword>
<feature type="domain" description="Helicase ATP-binding" evidence="11">
    <location>
        <begin position="25"/>
        <end position="222"/>
    </location>
</feature>
<dbReference type="Proteomes" id="UP000316215">
    <property type="component" value="Chromosome"/>
</dbReference>
<feature type="domain" description="Helicase C-terminal" evidence="12">
    <location>
        <begin position="257"/>
        <end position="427"/>
    </location>
</feature>
<dbReference type="InterPro" id="IPR011545">
    <property type="entry name" value="DEAD/DEAH_box_helicase_dom"/>
</dbReference>
<dbReference type="InterPro" id="IPR038257">
    <property type="entry name" value="CRISPR-assoc_Cas3_HD_sf"/>
</dbReference>
<comment type="similarity">
    <text evidence="1">In the N-terminal section; belongs to the CRISPR-associated nuclease Cas3-HD family.</text>
</comment>
<dbReference type="GO" id="GO:0005524">
    <property type="term" value="F:ATP binding"/>
    <property type="evidence" value="ECO:0007669"/>
    <property type="project" value="UniProtKB-KW"/>
</dbReference>
<dbReference type="InterPro" id="IPR054712">
    <property type="entry name" value="Cas3-like_dom"/>
</dbReference>
<dbReference type="Pfam" id="PF18019">
    <property type="entry name" value="Cas3_HD"/>
    <property type="match status" value="1"/>
</dbReference>
<dbReference type="RefSeq" id="WP_142233766.1">
    <property type="nucleotide sequence ID" value="NZ_CP022310.1"/>
</dbReference>
<dbReference type="PROSITE" id="PS51192">
    <property type="entry name" value="HELICASE_ATP_BIND_1"/>
    <property type="match status" value="1"/>
</dbReference>
<dbReference type="InterPro" id="IPR001650">
    <property type="entry name" value="Helicase_C-like"/>
</dbReference>
<keyword evidence="5" id="KW-0378">Hydrolase</keyword>
<dbReference type="PROSITE" id="PS51643">
    <property type="entry name" value="HD_CAS3"/>
    <property type="match status" value="1"/>
</dbReference>
<keyword evidence="4" id="KW-0547">Nucleotide-binding</keyword>
<feature type="region of interest" description="Disordered" evidence="10">
    <location>
        <begin position="797"/>
        <end position="823"/>
    </location>
</feature>
<dbReference type="EMBL" id="CP022310">
    <property type="protein sequence ID" value="QDI72661.1"/>
    <property type="molecule type" value="Genomic_DNA"/>
</dbReference>
<dbReference type="InterPro" id="IPR014001">
    <property type="entry name" value="Helicase_ATP-bd"/>
</dbReference>
<comment type="similarity">
    <text evidence="9">Belongs to the DEAD box helicase family.</text>
</comment>
<reference evidence="14 15" key="1">
    <citation type="submission" date="2017-07" db="EMBL/GenBank/DDBJ databases">
        <title>The Complete Genome of Streptomyces asterosporus-ZSY.</title>
        <authorList>
            <person name="Zhang S."/>
        </authorList>
    </citation>
    <scope>NUCLEOTIDE SEQUENCE [LARGE SCALE GENOMIC DNA]</scope>
    <source>
        <strain evidence="14 15">DSM 41452</strain>
    </source>
</reference>
<dbReference type="Pfam" id="PF22590">
    <property type="entry name" value="Cas3-like_C_2"/>
    <property type="match status" value="1"/>
</dbReference>
<dbReference type="GO" id="GO:0051607">
    <property type="term" value="P:defense response to virus"/>
    <property type="evidence" value="ECO:0007669"/>
    <property type="project" value="UniProtKB-KW"/>
</dbReference>
<evidence type="ECO:0000256" key="3">
    <source>
        <dbReference type="ARBA" id="ARBA00022723"/>
    </source>
</evidence>